<proteinExistence type="inferred from homology"/>
<keyword evidence="15" id="KW-1185">Reference proteome</keyword>
<evidence type="ECO:0000256" key="9">
    <source>
        <dbReference type="ARBA" id="ARBA00040743"/>
    </source>
</evidence>
<dbReference type="Proteomes" id="UP000011686">
    <property type="component" value="Chromosome"/>
</dbReference>
<evidence type="ECO:0000313" key="14">
    <source>
        <dbReference type="EMBL" id="AGF47559.1"/>
    </source>
</evidence>
<dbReference type="RefSeq" id="WP_015389082.1">
    <property type="nucleotide sequence ID" value="NC_020283.1"/>
</dbReference>
<feature type="transmembrane region" description="Helical" evidence="12">
    <location>
        <begin position="12"/>
        <end position="31"/>
    </location>
</feature>
<evidence type="ECO:0000256" key="3">
    <source>
        <dbReference type="ARBA" id="ARBA00022519"/>
    </source>
</evidence>
<organism evidence="14 15">
    <name type="scientific">Candidatus Kinetoplastidibacterium crithidiae TCC036E</name>
    <dbReference type="NCBI Taxonomy" id="1208918"/>
    <lineage>
        <taxon>Bacteria</taxon>
        <taxon>Pseudomonadati</taxon>
        <taxon>Pseudomonadota</taxon>
        <taxon>Betaproteobacteria</taxon>
        <taxon>Candidatus Kinetoplastidibacterium</taxon>
    </lineage>
</organism>
<dbReference type="EMBL" id="CP003804">
    <property type="protein sequence ID" value="AGF47559.1"/>
    <property type="molecule type" value="Genomic_DNA"/>
</dbReference>
<keyword evidence="6 12" id="KW-0472">Membrane</keyword>
<keyword evidence="2" id="KW-1003">Cell membrane</keyword>
<evidence type="ECO:0000256" key="10">
    <source>
        <dbReference type="ARBA" id="ARBA00042775"/>
    </source>
</evidence>
<gene>
    <name evidence="14" type="ORF">CDEE_0519</name>
</gene>
<evidence type="ECO:0000256" key="1">
    <source>
        <dbReference type="ARBA" id="ARBA00004382"/>
    </source>
</evidence>
<evidence type="ECO:0000256" key="2">
    <source>
        <dbReference type="ARBA" id="ARBA00022475"/>
    </source>
</evidence>
<dbReference type="PATRIC" id="fig|1208918.3.peg.257"/>
<comment type="subcellular location">
    <subcellularLocation>
        <location evidence="1">Cell inner membrane</location>
        <topology evidence="1">Single-pass type II membrane protein</topology>
        <orientation evidence="1">Periplasmic side</orientation>
    </subcellularLocation>
</comment>
<accession>M1LWF1</accession>
<feature type="domain" description="PpiC" evidence="13">
    <location>
        <begin position="261"/>
        <end position="357"/>
    </location>
</feature>
<dbReference type="SUPFAM" id="SSF54534">
    <property type="entry name" value="FKBP-like"/>
    <property type="match status" value="1"/>
</dbReference>
<evidence type="ECO:0000256" key="6">
    <source>
        <dbReference type="ARBA" id="ARBA00023136"/>
    </source>
</evidence>
<dbReference type="Pfam" id="PF13624">
    <property type="entry name" value="SurA_N_3"/>
    <property type="match status" value="1"/>
</dbReference>
<evidence type="ECO:0000256" key="11">
    <source>
        <dbReference type="PROSITE-ProRule" id="PRU00278"/>
    </source>
</evidence>
<keyword evidence="4 12" id="KW-0812">Transmembrane</keyword>
<dbReference type="GO" id="GO:0005886">
    <property type="term" value="C:plasma membrane"/>
    <property type="evidence" value="ECO:0007669"/>
    <property type="project" value="UniProtKB-SubCell"/>
</dbReference>
<dbReference type="SUPFAM" id="SSF109998">
    <property type="entry name" value="Triger factor/SurA peptide-binding domain-like"/>
    <property type="match status" value="1"/>
</dbReference>
<dbReference type="InterPro" id="IPR046357">
    <property type="entry name" value="PPIase_dom_sf"/>
</dbReference>
<keyword evidence="3" id="KW-0997">Cell inner membrane</keyword>
<keyword evidence="5 12" id="KW-1133">Transmembrane helix</keyword>
<dbReference type="Pfam" id="PF13145">
    <property type="entry name" value="Rotamase_2"/>
    <property type="match status" value="1"/>
</dbReference>
<evidence type="ECO:0000256" key="7">
    <source>
        <dbReference type="ARBA" id="ARBA00023186"/>
    </source>
</evidence>
<sequence length="630" mass="73293">MNFLEKKSRWIVLIAIILIIPAIFFSGIMMINKSHKDKKIVSIGNSNITLFDFEKTYSSFIRKVISDTKDDIDISLVDTPKMRKSFLEELINSNVLNKTALDLKISVSDDVLCKYISSLDWGNGYNNFSKSNYISALRSAGITPREFEEDQRTYLAGRKLINFIAISPIFPEKLLDHFTRSSLQKRTVRLIDYKYKKFEDEVSVQEDDVLVWYKNNNELLEIPFNIDIDYLILDQDNISLDFDITDSDVDHFYDKNILGNNEVRSFDYIYIKKKDDRLLDIGNASNILELVVQDPNKFESFAISKVNNSQINNFYSKDHLSDNYGPEFSEIVFNLKEGEISNIIETNDGFYIVKLIKKANNISYTKDQIKDIIFKQKKNLLFVDLISKIRDSIYYDNKDLSAIATELSLKKHSLYGLTRDGGVINSDDIKNNYFKDRKILNILFNDFLYNDRNYNLVQLSSTKFVIVRINSLNEAFIPPYDLVKDSIKKVVISEKSRDLAIKKAKELLISLNNGNFPKNLSNKFSKPIECMRNKESIGIPTEVSDFVMKMSHSKLPFYDFISLDSGLYIIKLEKIDENITHDDDINKNFRKIFFDSYGKSESMAFIRYLRDNYNLRLFDNINDILNLKID</sequence>
<evidence type="ECO:0000256" key="4">
    <source>
        <dbReference type="ARBA" id="ARBA00022692"/>
    </source>
</evidence>
<dbReference type="Gene3D" id="1.10.4030.10">
    <property type="entry name" value="Porin chaperone SurA, peptide-binding domain"/>
    <property type="match status" value="2"/>
</dbReference>
<keyword evidence="7" id="KW-0143">Chaperone</keyword>
<dbReference type="InterPro" id="IPR027304">
    <property type="entry name" value="Trigger_fact/SurA_dom_sf"/>
</dbReference>
<evidence type="ECO:0000256" key="5">
    <source>
        <dbReference type="ARBA" id="ARBA00022989"/>
    </source>
</evidence>
<dbReference type="PANTHER" id="PTHR47529">
    <property type="entry name" value="PEPTIDYL-PROLYL CIS-TRANS ISOMERASE D"/>
    <property type="match status" value="1"/>
</dbReference>
<evidence type="ECO:0000313" key="15">
    <source>
        <dbReference type="Proteomes" id="UP000011686"/>
    </source>
</evidence>
<evidence type="ECO:0000256" key="8">
    <source>
        <dbReference type="ARBA" id="ARBA00038408"/>
    </source>
</evidence>
<protein>
    <recommendedName>
        <fullName evidence="9">Periplasmic chaperone PpiD</fullName>
    </recommendedName>
    <alternativeName>
        <fullName evidence="10">Periplasmic folding chaperone</fullName>
    </alternativeName>
</protein>
<dbReference type="KEGG" id="kct:CDEE_0519"/>
<keyword evidence="11" id="KW-0697">Rotamase</keyword>
<reference evidence="14 15" key="1">
    <citation type="journal article" date="2013" name="Genome Biol. Evol.">
        <title>Genome evolution and phylogenomic analysis of candidatus kinetoplastibacterium, the betaproteobacterial endosymbionts of strigomonas and angomonas.</title>
        <authorList>
            <person name="Alves J.M."/>
            <person name="Serrano M.G."/>
            <person name="Maia da Silva F."/>
            <person name="Voegtly L.J."/>
            <person name="Matveyev A.V."/>
            <person name="Teixeira M.M."/>
            <person name="Camargo E.P."/>
            <person name="Buck G.A."/>
        </authorList>
    </citation>
    <scope>NUCLEOTIDE SEQUENCE [LARGE SCALE GENOMIC DNA]</scope>
    <source>
        <strain evidence="14 15">TCC036E</strain>
    </source>
</reference>
<dbReference type="InterPro" id="IPR052029">
    <property type="entry name" value="PpiD_chaperone"/>
</dbReference>
<dbReference type="Gene3D" id="3.10.50.40">
    <property type="match status" value="1"/>
</dbReference>
<dbReference type="PANTHER" id="PTHR47529:SF1">
    <property type="entry name" value="PERIPLASMIC CHAPERONE PPID"/>
    <property type="match status" value="1"/>
</dbReference>
<dbReference type="eggNOG" id="COG0760">
    <property type="taxonomic scope" value="Bacteria"/>
</dbReference>
<comment type="similarity">
    <text evidence="8">Belongs to the PpiD chaperone family.</text>
</comment>
<evidence type="ECO:0000259" key="13">
    <source>
        <dbReference type="PROSITE" id="PS50198"/>
    </source>
</evidence>
<evidence type="ECO:0000256" key="12">
    <source>
        <dbReference type="SAM" id="Phobius"/>
    </source>
</evidence>
<dbReference type="HOGENOM" id="CLU_023843_1_2_4"/>
<dbReference type="InterPro" id="IPR000297">
    <property type="entry name" value="PPIase_PpiC"/>
</dbReference>
<name>M1LWF1_9PROT</name>
<keyword evidence="11 14" id="KW-0413">Isomerase</keyword>
<dbReference type="GO" id="GO:0003755">
    <property type="term" value="F:peptidyl-prolyl cis-trans isomerase activity"/>
    <property type="evidence" value="ECO:0007669"/>
    <property type="project" value="UniProtKB-KW"/>
</dbReference>
<dbReference type="PROSITE" id="PS50198">
    <property type="entry name" value="PPIC_PPIASE_2"/>
    <property type="match status" value="1"/>
</dbReference>
<dbReference type="AlphaFoldDB" id="M1LWF1"/>
<dbReference type="STRING" id="1208918.CDEE_0519"/>